<keyword evidence="3" id="KW-1185">Reference proteome</keyword>
<gene>
    <name evidence="2" type="ORF">EGT51_11130</name>
</gene>
<comment type="caution">
    <text evidence="2">The sequence shown here is derived from an EMBL/GenBank/DDBJ whole genome shotgun (WGS) entry which is preliminary data.</text>
</comment>
<evidence type="ECO:0000313" key="2">
    <source>
        <dbReference type="EMBL" id="TGD17747.1"/>
    </source>
</evidence>
<evidence type="ECO:0000259" key="1">
    <source>
        <dbReference type="Pfam" id="PF17425"/>
    </source>
</evidence>
<dbReference type="AlphaFoldDB" id="A0A4Z0J9N7"/>
<dbReference type="Pfam" id="PF05935">
    <property type="entry name" value="Arylsulfotrans"/>
    <property type="match status" value="1"/>
</dbReference>
<evidence type="ECO:0000313" key="3">
    <source>
        <dbReference type="Proteomes" id="UP000297348"/>
    </source>
</evidence>
<proteinExistence type="predicted"/>
<dbReference type="Proteomes" id="UP000297348">
    <property type="component" value="Unassembled WGS sequence"/>
</dbReference>
<organism evidence="2 3">
    <name type="scientific">Levilactobacillus suantsaiihabitans</name>
    <dbReference type="NCBI Taxonomy" id="2487722"/>
    <lineage>
        <taxon>Bacteria</taxon>
        <taxon>Bacillati</taxon>
        <taxon>Bacillota</taxon>
        <taxon>Bacilli</taxon>
        <taxon>Lactobacillales</taxon>
        <taxon>Lactobacillaceae</taxon>
        <taxon>Levilactobacillus</taxon>
    </lineage>
</organism>
<dbReference type="PANTHER" id="PTHR35340">
    <property type="entry name" value="PQQ ENZYME REPEAT PROTEIN-RELATED"/>
    <property type="match status" value="1"/>
</dbReference>
<dbReference type="SUPFAM" id="SSF50969">
    <property type="entry name" value="YVTN repeat-like/Quinoprotein amine dehydrogenase"/>
    <property type="match status" value="1"/>
</dbReference>
<dbReference type="Gene3D" id="2.60.40.3100">
    <property type="entry name" value="Arylsulphate sulphotransferase monomer, N-terminal domain"/>
    <property type="match status" value="1"/>
</dbReference>
<name>A0A4Z0J9N7_9LACO</name>
<dbReference type="PANTHER" id="PTHR35340:SF10">
    <property type="entry name" value="CYTOPLASMIC PROTEIN"/>
    <property type="match status" value="1"/>
</dbReference>
<dbReference type="GO" id="GO:0004062">
    <property type="term" value="F:aryl sulfotransferase activity"/>
    <property type="evidence" value="ECO:0007669"/>
    <property type="project" value="InterPro"/>
</dbReference>
<keyword evidence="2" id="KW-0808">Transferase</keyword>
<dbReference type="OrthoDB" id="264813at2"/>
<dbReference type="InterPro" id="IPR035391">
    <property type="entry name" value="Arylsulfotran_N"/>
</dbReference>
<dbReference type="EMBL" id="RKLX01000023">
    <property type="protein sequence ID" value="TGD17747.1"/>
    <property type="molecule type" value="Genomic_DNA"/>
</dbReference>
<dbReference type="InterPro" id="IPR053143">
    <property type="entry name" value="Arylsulfate_ST"/>
</dbReference>
<sequence>MKKFWKITLGVLVVLVIGGGATAYHERHNVRRLLLVHQHYAKKNILSTNQIKLNLRPAVSTKNTTATNKLNAAYREDLRHVKPGITHAKVIVNPYKTSPLSGLILVKTAAATKVKLTVHGDTPKTTLTKHVAGYRTAHSIGVLGLYANRTNRVTLTFTQKNGHKSYATYTLKTGKAPHGIGKNTLKTSHPKKMALGKGNNWLTFAVSSQGTTYGLDARGQVRWYSTNPISHVFKRLANNHLLILTKISASEHKYNALRETDFYGRVYRQYNFEGQFPTRQDHSKLATNTVIHHDAIQLPNRNLLLTVDDGSSKYVEDTMIEIDYKTAKIVKVIDLKRILPKSAYTKYDGTHRADGKIDWFHQNSMVYDPQRDELIVSGRNQDMIFAINYKTTKLQWILAAPEKLPQRYQAYLLQPTTKHFRYSGGQHAVNIIHKRKNKGESIALEFYDNNVPVTRGKTKQSKKWSAGEIVSIDQLKYTVTKTWSFGKSLGQRNFTNIVGSSYAVGRHNTLIGFGYASNGKRSEFVEVNRKTNQIVFDVDRTHFKHGDWSYRAQRMALYPGSATVKLNEIKPAMK</sequence>
<dbReference type="RefSeq" id="WP_135368752.1">
    <property type="nucleotide sequence ID" value="NZ_RKLX01000023.1"/>
</dbReference>
<protein>
    <submittedName>
        <fullName evidence="2">Aryl-sulfate sulfotransferase</fullName>
    </submittedName>
</protein>
<dbReference type="Pfam" id="PF17425">
    <property type="entry name" value="Arylsulfotran_N"/>
    <property type="match status" value="1"/>
</dbReference>
<dbReference type="InterPro" id="IPR011044">
    <property type="entry name" value="Quino_amine_DH_bsu"/>
</dbReference>
<reference evidence="2 3" key="1">
    <citation type="submission" date="2018-10" db="EMBL/GenBank/DDBJ databases">
        <title>Lactobacillus sp. R7 and Lactobacillus sp. R19 isolated from fermented mustard green product of Taiwan.</title>
        <authorList>
            <person name="Lin S.-T."/>
        </authorList>
    </citation>
    <scope>NUCLEOTIDE SEQUENCE [LARGE SCALE GENOMIC DNA]</scope>
    <source>
        <strain evidence="2 3">BCRC 81129</strain>
    </source>
</reference>
<dbReference type="InterPro" id="IPR038477">
    <property type="entry name" value="ASST_N_sf"/>
</dbReference>
<feature type="domain" description="Arylsulfotransferase N-terminal" evidence="1">
    <location>
        <begin position="90"/>
        <end position="174"/>
    </location>
</feature>
<accession>A0A4Z0J9N7</accession>
<dbReference type="InterPro" id="IPR010262">
    <property type="entry name" value="Arylsulfotransferase_bact"/>
</dbReference>